<dbReference type="GO" id="GO:0005886">
    <property type="term" value="C:plasma membrane"/>
    <property type="evidence" value="ECO:0007669"/>
    <property type="project" value="UniProtKB-SubCell"/>
</dbReference>
<evidence type="ECO:0000313" key="11">
    <source>
        <dbReference type="Proteomes" id="UP000231542"/>
    </source>
</evidence>
<evidence type="ECO:0000313" key="10">
    <source>
        <dbReference type="EMBL" id="PIS42360.1"/>
    </source>
</evidence>
<evidence type="ECO:0000256" key="2">
    <source>
        <dbReference type="ARBA" id="ARBA00022475"/>
    </source>
</evidence>
<feature type="transmembrane region" description="Helical" evidence="8">
    <location>
        <begin position="12"/>
        <end position="33"/>
    </location>
</feature>
<feature type="transmembrane region" description="Helical" evidence="8">
    <location>
        <begin position="171"/>
        <end position="203"/>
    </location>
</feature>
<evidence type="ECO:0000256" key="4">
    <source>
        <dbReference type="ARBA" id="ARBA00022679"/>
    </source>
</evidence>
<dbReference type="InterPro" id="IPR050297">
    <property type="entry name" value="LipidA_mod_glycosyltrf_83"/>
</dbReference>
<evidence type="ECO:0000256" key="7">
    <source>
        <dbReference type="ARBA" id="ARBA00023136"/>
    </source>
</evidence>
<accession>A0A2H0YV62</accession>
<name>A0A2H0YV62_9BACT</name>
<keyword evidence="6 8" id="KW-1133">Transmembrane helix</keyword>
<feature type="transmembrane region" description="Helical" evidence="8">
    <location>
        <begin position="123"/>
        <end position="140"/>
    </location>
</feature>
<dbReference type="GO" id="GO:0009103">
    <property type="term" value="P:lipopolysaccharide biosynthetic process"/>
    <property type="evidence" value="ECO:0007669"/>
    <property type="project" value="UniProtKB-ARBA"/>
</dbReference>
<dbReference type="Pfam" id="PF13231">
    <property type="entry name" value="PMT_2"/>
    <property type="match status" value="1"/>
</dbReference>
<keyword evidence="7 8" id="KW-0472">Membrane</keyword>
<evidence type="ECO:0000256" key="1">
    <source>
        <dbReference type="ARBA" id="ARBA00004651"/>
    </source>
</evidence>
<feature type="transmembrane region" description="Helical" evidence="8">
    <location>
        <begin position="147"/>
        <end position="165"/>
    </location>
</feature>
<evidence type="ECO:0000256" key="3">
    <source>
        <dbReference type="ARBA" id="ARBA00022676"/>
    </source>
</evidence>
<feature type="transmembrane region" description="Helical" evidence="8">
    <location>
        <begin position="359"/>
        <end position="383"/>
    </location>
</feature>
<evidence type="ECO:0000256" key="5">
    <source>
        <dbReference type="ARBA" id="ARBA00022692"/>
    </source>
</evidence>
<gene>
    <name evidence="10" type="ORF">COT24_04015</name>
</gene>
<reference evidence="10 11" key="1">
    <citation type="submission" date="2017-09" db="EMBL/GenBank/DDBJ databases">
        <title>Depth-based differentiation of microbial function through sediment-hosted aquifers and enrichment of novel symbionts in the deep terrestrial subsurface.</title>
        <authorList>
            <person name="Probst A.J."/>
            <person name="Ladd B."/>
            <person name="Jarett J.K."/>
            <person name="Geller-Mcgrath D.E."/>
            <person name="Sieber C.M."/>
            <person name="Emerson J.B."/>
            <person name="Anantharaman K."/>
            <person name="Thomas B.C."/>
            <person name="Malmstrom R."/>
            <person name="Stieglmeier M."/>
            <person name="Klingl A."/>
            <person name="Woyke T."/>
            <person name="Ryan C.M."/>
            <person name="Banfield J.F."/>
        </authorList>
    </citation>
    <scope>NUCLEOTIDE SEQUENCE [LARGE SCALE GENOMIC DNA]</scope>
    <source>
        <strain evidence="10">CG08_land_8_20_14_0_20_40_16</strain>
    </source>
</reference>
<dbReference type="PANTHER" id="PTHR33908:SF11">
    <property type="entry name" value="MEMBRANE PROTEIN"/>
    <property type="match status" value="1"/>
</dbReference>
<sequence length="550" mass="63446">MFTYLNKITKDRYLLIFIGLVVALVIFNILWIIKDQSPPLWDMAAHSARSVDFGKFIQGFHPRAILNYVSIYPPFTYLLTGSLYSILGFSEDIPQFSLLIYLIVYLVSIYGIAHKLFSRKSVALFAVFLASVYPLLVHFSRIYDLDFPLTALLALSLYALLRTGYFTNLKWSVALGVIVALGMLTKWTFVIFFLGPLVVYLFAFKKTNDSLAENELSRKVFRRNLLMAVMVALVIAVPWYWQNFFDVLKSSIATRNNVFSVPYENIISIGNINYYILKTIKSVTWPLALLMLTGIIFSFLRHKKEDWFLLSWILLPYFLMTFLIYSKESRYFLPEYPALAIISAGTILSLKKIWLKRTLVIGGVIIGIFIWIETSWGILFLPWKFYQQIGFFRTYGYFVPSTEDVGYGFTRPTQYQTAIKEIPRAILADRSKRKVSAESPSKILVVPNSIFLTAAQIQFYGNLIGLKADYSLSSKVRVKDFRKFLPQADYIITKTGDQGPSIWSPHLKDIQEESENPESEIFSKYELIDTWPLNGIEAENQTARLYRRKD</sequence>
<feature type="transmembrane region" description="Helical" evidence="8">
    <location>
        <begin position="307"/>
        <end position="325"/>
    </location>
</feature>
<comment type="subcellular location">
    <subcellularLocation>
        <location evidence="1">Cell membrane</location>
        <topology evidence="1">Multi-pass membrane protein</topology>
    </subcellularLocation>
</comment>
<evidence type="ECO:0000259" key="9">
    <source>
        <dbReference type="Pfam" id="PF13231"/>
    </source>
</evidence>
<comment type="caution">
    <text evidence="10">The sequence shown here is derived from an EMBL/GenBank/DDBJ whole genome shotgun (WGS) entry which is preliminary data.</text>
</comment>
<organism evidence="10 11">
    <name type="scientific">Candidatus Kerfeldbacteria bacterium CG08_land_8_20_14_0_20_40_16</name>
    <dbReference type="NCBI Taxonomy" id="2014244"/>
    <lineage>
        <taxon>Bacteria</taxon>
        <taxon>Candidatus Kerfeldiibacteriota</taxon>
    </lineage>
</organism>
<keyword evidence="3" id="KW-0328">Glycosyltransferase</keyword>
<keyword evidence="5 8" id="KW-0812">Transmembrane</keyword>
<feature type="transmembrane region" description="Helical" evidence="8">
    <location>
        <begin position="224"/>
        <end position="241"/>
    </location>
</feature>
<feature type="transmembrane region" description="Helical" evidence="8">
    <location>
        <begin position="283"/>
        <end position="300"/>
    </location>
</feature>
<keyword evidence="4" id="KW-0808">Transferase</keyword>
<feature type="transmembrane region" description="Helical" evidence="8">
    <location>
        <begin position="65"/>
        <end position="86"/>
    </location>
</feature>
<dbReference type="InterPro" id="IPR038731">
    <property type="entry name" value="RgtA/B/C-like"/>
</dbReference>
<evidence type="ECO:0000256" key="6">
    <source>
        <dbReference type="ARBA" id="ARBA00022989"/>
    </source>
</evidence>
<keyword evidence="2" id="KW-1003">Cell membrane</keyword>
<dbReference type="Proteomes" id="UP000231542">
    <property type="component" value="Unassembled WGS sequence"/>
</dbReference>
<feature type="transmembrane region" description="Helical" evidence="8">
    <location>
        <begin position="98"/>
        <end position="117"/>
    </location>
</feature>
<feature type="domain" description="Glycosyltransferase RgtA/B/C/D-like" evidence="9">
    <location>
        <begin position="73"/>
        <end position="241"/>
    </location>
</feature>
<dbReference type="EMBL" id="PEXU01000047">
    <property type="protein sequence ID" value="PIS42360.1"/>
    <property type="molecule type" value="Genomic_DNA"/>
</dbReference>
<evidence type="ECO:0000256" key="8">
    <source>
        <dbReference type="SAM" id="Phobius"/>
    </source>
</evidence>
<feature type="transmembrane region" description="Helical" evidence="8">
    <location>
        <begin position="331"/>
        <end position="350"/>
    </location>
</feature>
<proteinExistence type="predicted"/>
<protein>
    <recommendedName>
        <fullName evidence="9">Glycosyltransferase RgtA/B/C/D-like domain-containing protein</fullName>
    </recommendedName>
</protein>
<dbReference type="PANTHER" id="PTHR33908">
    <property type="entry name" value="MANNOSYLTRANSFERASE YKCB-RELATED"/>
    <property type="match status" value="1"/>
</dbReference>
<dbReference type="GO" id="GO:0016763">
    <property type="term" value="F:pentosyltransferase activity"/>
    <property type="evidence" value="ECO:0007669"/>
    <property type="project" value="TreeGrafter"/>
</dbReference>
<dbReference type="AlphaFoldDB" id="A0A2H0YV62"/>